<feature type="domain" description="PglD N-terminal" evidence="4">
    <location>
        <begin position="3"/>
        <end position="72"/>
    </location>
</feature>
<sequence>MKKLILIGGGGHCKSCINAIELMDNVMIEGILDVPERVGETVLGYPIVGTDDEFAQWVETDHEFLITLGQIKSAARRVAIFDQIKIMGGQFATLISPYAVVSRHAQIGEGTIILNRAVVNAGAKIGENCIINTGAIVEHDTIVHSHTHLSTGAILNGEVEIGKECFIGSNCTVFHSISVTQRVILGAGSLVSRDIITPGTYIGQPAHRTQSL</sequence>
<dbReference type="InterPro" id="IPR011004">
    <property type="entry name" value="Trimer_LpxA-like_sf"/>
</dbReference>
<comment type="similarity">
    <text evidence="1">Belongs to the transferase hexapeptide repeat family.</text>
</comment>
<dbReference type="SUPFAM" id="SSF51161">
    <property type="entry name" value="Trimeric LpxA-like enzymes"/>
    <property type="match status" value="1"/>
</dbReference>
<name>A0A9D1SBE9_9BACT</name>
<reference evidence="5" key="2">
    <citation type="journal article" date="2021" name="PeerJ">
        <title>Extensive microbial diversity within the chicken gut microbiome revealed by metagenomics and culture.</title>
        <authorList>
            <person name="Gilroy R."/>
            <person name="Ravi A."/>
            <person name="Getino M."/>
            <person name="Pursley I."/>
            <person name="Horton D.L."/>
            <person name="Alikhan N.F."/>
            <person name="Baker D."/>
            <person name="Gharbi K."/>
            <person name="Hall N."/>
            <person name="Watson M."/>
            <person name="Adriaenssens E.M."/>
            <person name="Foster-Nyarko E."/>
            <person name="Jarju S."/>
            <person name="Secka A."/>
            <person name="Antonio M."/>
            <person name="Oren A."/>
            <person name="Chaudhuri R.R."/>
            <person name="La Ragione R."/>
            <person name="Hildebrand F."/>
            <person name="Pallen M.J."/>
        </authorList>
    </citation>
    <scope>NUCLEOTIDE SEQUENCE</scope>
    <source>
        <strain evidence="5">CHK158-818</strain>
    </source>
</reference>
<feature type="binding site" evidence="3">
    <location>
        <position position="69"/>
    </location>
    <ligand>
        <name>substrate</name>
    </ligand>
</feature>
<dbReference type="InterPro" id="IPR020019">
    <property type="entry name" value="AcTrfase_PglD-like"/>
</dbReference>
<feature type="binding site" evidence="3">
    <location>
        <position position="148"/>
    </location>
    <ligand>
        <name>acetyl-CoA</name>
        <dbReference type="ChEBI" id="CHEBI:57288"/>
    </ligand>
</feature>
<feature type="site" description="Increases basicity of active site His" evidence="2">
    <location>
        <position position="140"/>
    </location>
</feature>
<evidence type="ECO:0000256" key="1">
    <source>
        <dbReference type="ARBA" id="ARBA00007274"/>
    </source>
</evidence>
<dbReference type="EMBL" id="DVNA01000004">
    <property type="protein sequence ID" value="HIU54214.1"/>
    <property type="molecule type" value="Genomic_DNA"/>
</dbReference>
<dbReference type="Gene3D" id="2.160.10.10">
    <property type="entry name" value="Hexapeptide repeat proteins"/>
    <property type="match status" value="1"/>
</dbReference>
<dbReference type="InterPro" id="IPR041561">
    <property type="entry name" value="PglD_N"/>
</dbReference>
<evidence type="ECO:0000256" key="3">
    <source>
        <dbReference type="PIRSR" id="PIRSR620019-2"/>
    </source>
</evidence>
<evidence type="ECO:0000259" key="4">
    <source>
        <dbReference type="Pfam" id="PF17836"/>
    </source>
</evidence>
<accession>A0A9D1SBE9</accession>
<dbReference type="InterPro" id="IPR001451">
    <property type="entry name" value="Hexapep"/>
</dbReference>
<comment type="caution">
    <text evidence="5">The sequence shown here is derived from an EMBL/GenBank/DDBJ whole genome shotgun (WGS) entry which is preliminary data.</text>
</comment>
<proteinExistence type="inferred from homology"/>
<feature type="active site" description="Proton acceptor" evidence="2">
    <location>
        <position position="139"/>
    </location>
</feature>
<organism evidence="5 6">
    <name type="scientific">Candidatus Gallibacteroides avistercoris</name>
    <dbReference type="NCBI Taxonomy" id="2840833"/>
    <lineage>
        <taxon>Bacteria</taxon>
        <taxon>Pseudomonadati</taxon>
        <taxon>Bacteroidota</taxon>
        <taxon>Bacteroidia</taxon>
        <taxon>Bacteroidales</taxon>
        <taxon>Bacteroidaceae</taxon>
        <taxon>Bacteroidaceae incertae sedis</taxon>
        <taxon>Candidatus Gallibacteroides</taxon>
    </lineage>
</organism>
<dbReference type="Proteomes" id="UP000824112">
    <property type="component" value="Unassembled WGS sequence"/>
</dbReference>
<gene>
    <name evidence="5" type="ORF">IAB03_00220</name>
</gene>
<protein>
    <submittedName>
        <fullName evidence="5">Acetyltransferase</fullName>
    </submittedName>
</protein>
<dbReference type="AlphaFoldDB" id="A0A9D1SBE9"/>
<evidence type="ECO:0000313" key="6">
    <source>
        <dbReference type="Proteomes" id="UP000824112"/>
    </source>
</evidence>
<reference evidence="5" key="1">
    <citation type="submission" date="2020-10" db="EMBL/GenBank/DDBJ databases">
        <authorList>
            <person name="Gilroy R."/>
        </authorList>
    </citation>
    <scope>NUCLEOTIDE SEQUENCE</scope>
    <source>
        <strain evidence="5">CHK158-818</strain>
    </source>
</reference>
<dbReference type="PANTHER" id="PTHR43300">
    <property type="entry name" value="ACETYLTRANSFERASE"/>
    <property type="match status" value="1"/>
</dbReference>
<dbReference type="CDD" id="cd03360">
    <property type="entry name" value="LbH_AT_putative"/>
    <property type="match status" value="1"/>
</dbReference>
<dbReference type="Pfam" id="PF14602">
    <property type="entry name" value="Hexapep_2"/>
    <property type="match status" value="1"/>
</dbReference>
<dbReference type="InterPro" id="IPR050179">
    <property type="entry name" value="Trans_hexapeptide_repeat"/>
</dbReference>
<evidence type="ECO:0000256" key="2">
    <source>
        <dbReference type="PIRSR" id="PIRSR620019-1"/>
    </source>
</evidence>
<dbReference type="PANTHER" id="PTHR43300:SF7">
    <property type="entry name" value="UDP-N-ACETYLBACILLOSAMINE N-ACETYLTRANSFERASE"/>
    <property type="match status" value="1"/>
</dbReference>
<evidence type="ECO:0000313" key="5">
    <source>
        <dbReference type="EMBL" id="HIU54214.1"/>
    </source>
</evidence>
<dbReference type="Pfam" id="PF00132">
    <property type="entry name" value="Hexapep"/>
    <property type="match status" value="1"/>
</dbReference>
<dbReference type="Pfam" id="PF17836">
    <property type="entry name" value="PglD_N"/>
    <property type="match status" value="1"/>
</dbReference>
<dbReference type="Gene3D" id="3.40.50.20">
    <property type="match status" value="1"/>
</dbReference>
<dbReference type="NCBIfam" id="TIGR03570">
    <property type="entry name" value="NeuD_NnaD"/>
    <property type="match status" value="1"/>
</dbReference>